<comment type="caution">
    <text evidence="1">The sequence shown here is derived from an EMBL/GenBank/DDBJ whole genome shotgun (WGS) entry which is preliminary data.</text>
</comment>
<dbReference type="EMBL" id="MCFJ01000011">
    <property type="protein sequence ID" value="ORY61022.1"/>
    <property type="molecule type" value="Genomic_DNA"/>
</dbReference>
<keyword evidence="2" id="KW-1185">Reference proteome</keyword>
<sequence>MAPTPKQQMVPHRALIFDLNDLTAVIPGASAFLSQESRLDLLWNNARIGRSPFSLAVFVKGRYLHRRLVSVAGRLSLAEPQPRNYSALKANNWILASGFAKRTRKDDVIYVAQNLAF</sequence>
<dbReference type="RefSeq" id="XP_040713249.1">
    <property type="nucleotide sequence ID" value="XM_040865357.1"/>
</dbReference>
<evidence type="ECO:0000313" key="1">
    <source>
        <dbReference type="EMBL" id="ORY61022.1"/>
    </source>
</evidence>
<dbReference type="GeneID" id="63781569"/>
<evidence type="ECO:0000313" key="2">
    <source>
        <dbReference type="Proteomes" id="UP000193689"/>
    </source>
</evidence>
<accession>A0A1Y2DP15</accession>
<organism evidence="1 2">
    <name type="scientific">Pseudomassariella vexata</name>
    <dbReference type="NCBI Taxonomy" id="1141098"/>
    <lineage>
        <taxon>Eukaryota</taxon>
        <taxon>Fungi</taxon>
        <taxon>Dikarya</taxon>
        <taxon>Ascomycota</taxon>
        <taxon>Pezizomycotina</taxon>
        <taxon>Sordariomycetes</taxon>
        <taxon>Xylariomycetidae</taxon>
        <taxon>Amphisphaeriales</taxon>
        <taxon>Pseudomassariaceae</taxon>
        <taxon>Pseudomassariella</taxon>
    </lineage>
</organism>
<dbReference type="OrthoDB" id="191139at2759"/>
<dbReference type="AlphaFoldDB" id="A0A1Y2DP15"/>
<protein>
    <submittedName>
        <fullName evidence="1">Uncharacterized protein</fullName>
    </submittedName>
</protein>
<dbReference type="Proteomes" id="UP000193689">
    <property type="component" value="Unassembled WGS sequence"/>
</dbReference>
<name>A0A1Y2DP15_9PEZI</name>
<dbReference type="STRING" id="1141098.A0A1Y2DP15"/>
<proteinExistence type="predicted"/>
<reference evidence="1 2" key="1">
    <citation type="submission" date="2016-07" db="EMBL/GenBank/DDBJ databases">
        <title>Pervasive Adenine N6-methylation of Active Genes in Fungi.</title>
        <authorList>
            <consortium name="DOE Joint Genome Institute"/>
            <person name="Mondo S.J."/>
            <person name="Dannebaum R.O."/>
            <person name="Kuo R.C."/>
            <person name="Labutti K."/>
            <person name="Haridas S."/>
            <person name="Kuo A."/>
            <person name="Salamov A."/>
            <person name="Ahrendt S.R."/>
            <person name="Lipzen A."/>
            <person name="Sullivan W."/>
            <person name="Andreopoulos W.B."/>
            <person name="Clum A."/>
            <person name="Lindquist E."/>
            <person name="Daum C."/>
            <person name="Ramamoorthy G.K."/>
            <person name="Gryganskyi A."/>
            <person name="Culley D."/>
            <person name="Magnuson J.K."/>
            <person name="James T.Y."/>
            <person name="O'Malley M.A."/>
            <person name="Stajich J.E."/>
            <person name="Spatafora J.W."/>
            <person name="Visel A."/>
            <person name="Grigoriev I.V."/>
        </authorList>
    </citation>
    <scope>NUCLEOTIDE SEQUENCE [LARGE SCALE GENOMIC DNA]</scope>
    <source>
        <strain evidence="1 2">CBS 129021</strain>
    </source>
</reference>
<gene>
    <name evidence="1" type="ORF">BCR38DRAFT_526512</name>
</gene>
<dbReference type="InParanoid" id="A0A1Y2DP15"/>